<proteinExistence type="predicted"/>
<evidence type="ECO:0000313" key="3">
    <source>
        <dbReference type="Proteomes" id="UP000239352"/>
    </source>
</evidence>
<dbReference type="Proteomes" id="UP000239352">
    <property type="component" value="Unassembled WGS sequence"/>
</dbReference>
<dbReference type="EMBL" id="PVSR01000023">
    <property type="protein sequence ID" value="PRW62874.1"/>
    <property type="molecule type" value="Genomic_DNA"/>
</dbReference>
<evidence type="ECO:0000256" key="1">
    <source>
        <dbReference type="SAM" id="MobiDB-lite"/>
    </source>
</evidence>
<keyword evidence="3" id="KW-1185">Reference proteome</keyword>
<name>A0A2T0GUU5_ACTMO</name>
<organism evidence="2 3">
    <name type="scientific">Actinopolyspora mortivallis</name>
    <dbReference type="NCBI Taxonomy" id="33906"/>
    <lineage>
        <taxon>Bacteria</taxon>
        <taxon>Bacillati</taxon>
        <taxon>Actinomycetota</taxon>
        <taxon>Actinomycetes</taxon>
        <taxon>Actinopolysporales</taxon>
        <taxon>Actinopolysporaceae</taxon>
        <taxon>Actinopolyspora</taxon>
    </lineage>
</organism>
<comment type="caution">
    <text evidence="2">The sequence shown here is derived from an EMBL/GenBank/DDBJ whole genome shotgun (WGS) entry which is preliminary data.</text>
</comment>
<gene>
    <name evidence="2" type="ORF">CEP50_13065</name>
</gene>
<dbReference type="AlphaFoldDB" id="A0A2T0GUU5"/>
<protein>
    <submittedName>
        <fullName evidence="2">Uncharacterized protein</fullName>
    </submittedName>
</protein>
<reference evidence="2 3" key="1">
    <citation type="submission" date="2018-03" db="EMBL/GenBank/DDBJ databases">
        <title>Actinopolyspora mortivallis from Sahara, screening for active biomolecules.</title>
        <authorList>
            <person name="Selama O."/>
            <person name="Wellington E.M.H."/>
            <person name="Hacene H."/>
        </authorList>
    </citation>
    <scope>NUCLEOTIDE SEQUENCE [LARGE SCALE GENOMIC DNA]</scope>
    <source>
        <strain evidence="2 3">M5A</strain>
    </source>
</reference>
<dbReference type="InParanoid" id="A0A2T0GUU5"/>
<accession>A0A2T0GUU5</accession>
<evidence type="ECO:0000313" key="2">
    <source>
        <dbReference type="EMBL" id="PRW62874.1"/>
    </source>
</evidence>
<sequence length="141" mass="15455">MPPRATRSVERFRGHHCAREGIVPKLWVMNEQRGPEWTAMRSGHELAREVLARGGRTELGEDTEHAEIFWIRAEGDSRQHASTVPPPPEGGPVPSLGGHGEVLVSSSEETDSPSTEASGGFCEECFAAYVAVPVARPRWSR</sequence>
<feature type="region of interest" description="Disordered" evidence="1">
    <location>
        <begin position="76"/>
        <end position="118"/>
    </location>
</feature>